<evidence type="ECO:0000313" key="4">
    <source>
        <dbReference type="Proteomes" id="UP001058974"/>
    </source>
</evidence>
<reference evidence="3 4" key="1">
    <citation type="journal article" date="2022" name="Nat. Genet.">
        <title>Improved pea reference genome and pan-genome highlight genomic features and evolutionary characteristics.</title>
        <authorList>
            <person name="Yang T."/>
            <person name="Liu R."/>
            <person name="Luo Y."/>
            <person name="Hu S."/>
            <person name="Wang D."/>
            <person name="Wang C."/>
            <person name="Pandey M.K."/>
            <person name="Ge S."/>
            <person name="Xu Q."/>
            <person name="Li N."/>
            <person name="Li G."/>
            <person name="Huang Y."/>
            <person name="Saxena R.K."/>
            <person name="Ji Y."/>
            <person name="Li M."/>
            <person name="Yan X."/>
            <person name="He Y."/>
            <person name="Liu Y."/>
            <person name="Wang X."/>
            <person name="Xiang C."/>
            <person name="Varshney R.K."/>
            <person name="Ding H."/>
            <person name="Gao S."/>
            <person name="Zong X."/>
        </authorList>
    </citation>
    <scope>NUCLEOTIDE SEQUENCE [LARGE SCALE GENOMIC DNA]</scope>
    <source>
        <strain evidence="3 4">cv. Zhongwan 6</strain>
    </source>
</reference>
<gene>
    <name evidence="3" type="ORF">KIW84_046350</name>
</gene>
<sequence length="191" mass="21954">MSWDLEINTVFKNINAPVLEPWETGRIKETIPIDRRNSNEDEDVDIMTCDNSGEALIVPDPFEESSGSFGDTEPNAAHASFGDPEVQSRMYADIASSSMRDDPDEPLRQRSKRVTTAHWRKFTSPVMSRCKWIELKLKRIQSQARKYEKELAELDHKKQFDYAHLRLDGCEIKSVPNVIFSVVYFLIVITS</sequence>
<dbReference type="EMBL" id="JAMSHJ010000004">
    <property type="protein sequence ID" value="KAI5423340.1"/>
    <property type="molecule type" value="Genomic_DNA"/>
</dbReference>
<feature type="coiled-coil region" evidence="1">
    <location>
        <begin position="130"/>
        <end position="157"/>
    </location>
</feature>
<evidence type="ECO:0000256" key="1">
    <source>
        <dbReference type="SAM" id="Coils"/>
    </source>
</evidence>
<evidence type="ECO:0000313" key="3">
    <source>
        <dbReference type="EMBL" id="KAI5423340.1"/>
    </source>
</evidence>
<dbReference type="Proteomes" id="UP001058974">
    <property type="component" value="Chromosome 4"/>
</dbReference>
<dbReference type="Gramene" id="Psat04G0635000-T1">
    <property type="protein sequence ID" value="KAI5423340.1"/>
    <property type="gene ID" value="KIW84_046350"/>
</dbReference>
<keyword evidence="1" id="KW-0175">Coiled coil</keyword>
<comment type="caution">
    <text evidence="3">The sequence shown here is derived from an EMBL/GenBank/DDBJ whole genome shotgun (WGS) entry which is preliminary data.</text>
</comment>
<keyword evidence="4" id="KW-1185">Reference proteome</keyword>
<feature type="region of interest" description="Disordered" evidence="2">
    <location>
        <begin position="60"/>
        <end position="83"/>
    </location>
</feature>
<dbReference type="PANTHER" id="PTHR34057:SF10">
    <property type="entry name" value="TRANSPOSASE, PTTA_EN_SPM, PLANT"/>
    <property type="match status" value="1"/>
</dbReference>
<dbReference type="PANTHER" id="PTHR34057">
    <property type="entry name" value="ELONGATION FACTOR"/>
    <property type="match status" value="1"/>
</dbReference>
<dbReference type="AlphaFoldDB" id="A0A9D4XQS9"/>
<name>A0A9D4XQS9_PEA</name>
<proteinExistence type="predicted"/>
<protein>
    <submittedName>
        <fullName evidence="3">Uncharacterized protein</fullName>
    </submittedName>
</protein>
<evidence type="ECO:0000256" key="2">
    <source>
        <dbReference type="SAM" id="MobiDB-lite"/>
    </source>
</evidence>
<organism evidence="3 4">
    <name type="scientific">Pisum sativum</name>
    <name type="common">Garden pea</name>
    <name type="synonym">Lathyrus oleraceus</name>
    <dbReference type="NCBI Taxonomy" id="3888"/>
    <lineage>
        <taxon>Eukaryota</taxon>
        <taxon>Viridiplantae</taxon>
        <taxon>Streptophyta</taxon>
        <taxon>Embryophyta</taxon>
        <taxon>Tracheophyta</taxon>
        <taxon>Spermatophyta</taxon>
        <taxon>Magnoliopsida</taxon>
        <taxon>eudicotyledons</taxon>
        <taxon>Gunneridae</taxon>
        <taxon>Pentapetalae</taxon>
        <taxon>rosids</taxon>
        <taxon>fabids</taxon>
        <taxon>Fabales</taxon>
        <taxon>Fabaceae</taxon>
        <taxon>Papilionoideae</taxon>
        <taxon>50 kb inversion clade</taxon>
        <taxon>NPAAA clade</taxon>
        <taxon>Hologalegina</taxon>
        <taxon>IRL clade</taxon>
        <taxon>Fabeae</taxon>
        <taxon>Lathyrus</taxon>
    </lineage>
</organism>
<accession>A0A9D4XQS9</accession>